<feature type="region of interest" description="Disordered" evidence="1">
    <location>
        <begin position="128"/>
        <end position="148"/>
    </location>
</feature>
<reference evidence="2" key="2">
    <citation type="submission" date="2025-09" db="UniProtKB">
        <authorList>
            <consortium name="Ensembl"/>
        </authorList>
    </citation>
    <scope>IDENTIFICATION</scope>
</reference>
<evidence type="ECO:0000313" key="2">
    <source>
        <dbReference type="Ensembl" id="ENSSDAP00000022468.1"/>
    </source>
</evidence>
<organism evidence="2 3">
    <name type="scientific">Spermophilus dauricus</name>
    <name type="common">Daurian ground squirrel</name>
    <dbReference type="NCBI Taxonomy" id="99837"/>
    <lineage>
        <taxon>Eukaryota</taxon>
        <taxon>Metazoa</taxon>
        <taxon>Chordata</taxon>
        <taxon>Craniata</taxon>
        <taxon>Vertebrata</taxon>
        <taxon>Euteleostomi</taxon>
        <taxon>Mammalia</taxon>
        <taxon>Eutheria</taxon>
        <taxon>Euarchontoglires</taxon>
        <taxon>Glires</taxon>
        <taxon>Rodentia</taxon>
        <taxon>Sciuromorpha</taxon>
        <taxon>Sciuridae</taxon>
        <taxon>Xerinae</taxon>
        <taxon>Marmotini</taxon>
        <taxon>Spermophilus</taxon>
    </lineage>
</organism>
<reference evidence="2" key="1">
    <citation type="submission" date="2025-08" db="UniProtKB">
        <authorList>
            <consortium name="Ensembl"/>
        </authorList>
    </citation>
    <scope>IDENTIFICATION</scope>
</reference>
<dbReference type="Proteomes" id="UP000694422">
    <property type="component" value="Unplaced"/>
</dbReference>
<name>A0A8C9QBK2_SPEDA</name>
<accession>A0A8C9QBK2</accession>
<dbReference type="Gene3D" id="3.30.2310.10">
    <property type="entry name" value="YaeB-like"/>
    <property type="match status" value="1"/>
</dbReference>
<sequence length="282" mass="30742">MTEVLSFLLETTLISKGCPHFLEAACSFLPHGFSQRACLFCQAAESPLSESTSNQESCRKTEILEGSPHHIPTGMLCPPITTRCDSTGEGQQTLPTHRERATDFGLESRNDQSPSVAEEQIVLCGLENSCPEEGTDKGPRSEEGAAEGAAVLQGSSVDMQPASPLCGARRADRAPHSVVPAWVREAPVAPLQVRFTPHAEKELGQLSSGSVDQPSFRYFQSAEEARRAIEAVLAADPRSVYRRKLCQDRLFYFTVDIAHVTCWFGDGFAEVLKIKPFLSPCS</sequence>
<keyword evidence="3" id="KW-1185">Reference proteome</keyword>
<dbReference type="SUPFAM" id="SSF118196">
    <property type="entry name" value="YaeB-like"/>
    <property type="match status" value="1"/>
</dbReference>
<dbReference type="PANTHER" id="PTHR12818:SF0">
    <property type="entry name" value="TRNA (ADENINE(37)-N6)-METHYLTRANSFERASE"/>
    <property type="match status" value="1"/>
</dbReference>
<proteinExistence type="predicted"/>
<feature type="compositionally biased region" description="Basic and acidic residues" evidence="1">
    <location>
        <begin position="134"/>
        <end position="143"/>
    </location>
</feature>
<dbReference type="Ensembl" id="ENSSDAT00000025679.1">
    <property type="protein sequence ID" value="ENSSDAP00000022468.1"/>
    <property type="gene ID" value="ENSSDAG00000020430.1"/>
</dbReference>
<dbReference type="PANTHER" id="PTHR12818">
    <property type="entry name" value="TRNA (ADENINE(37)-N6)-METHYLTRANSFERASE"/>
    <property type="match status" value="1"/>
</dbReference>
<evidence type="ECO:0000256" key="1">
    <source>
        <dbReference type="SAM" id="MobiDB-lite"/>
    </source>
</evidence>
<evidence type="ECO:0000313" key="3">
    <source>
        <dbReference type="Proteomes" id="UP000694422"/>
    </source>
</evidence>
<dbReference type="AlphaFoldDB" id="A0A8C9QBK2"/>
<protein>
    <submittedName>
        <fullName evidence="2">Uncharacterized protein</fullName>
    </submittedName>
</protein>
<dbReference type="InterPro" id="IPR036413">
    <property type="entry name" value="YaeB-like_sf"/>
</dbReference>
<dbReference type="FunFam" id="3.30.2310.10:FF:000002">
    <property type="entry name" value="tRNA methyltransferase O"/>
    <property type="match status" value="1"/>
</dbReference>
<dbReference type="InterPro" id="IPR040372">
    <property type="entry name" value="YaeB-like"/>
</dbReference>